<evidence type="ECO:0000313" key="2">
    <source>
        <dbReference type="EMBL" id="MBT1706525.1"/>
    </source>
</evidence>
<dbReference type="Pfam" id="PF14300">
    <property type="entry name" value="DMP19"/>
    <property type="match status" value="1"/>
</dbReference>
<feature type="domain" description="DNA mimic protein DMP19 C-terminal" evidence="1">
    <location>
        <begin position="46"/>
        <end position="102"/>
    </location>
</feature>
<dbReference type="RefSeq" id="WP_254157936.1">
    <property type="nucleotide sequence ID" value="NZ_JAHESD010000136.1"/>
</dbReference>
<dbReference type="Proteomes" id="UP000772618">
    <property type="component" value="Unassembled WGS sequence"/>
</dbReference>
<protein>
    <submittedName>
        <fullName evidence="2">DUF4375 domain-containing protein</fullName>
    </submittedName>
</protein>
<dbReference type="InterPro" id="IPR025402">
    <property type="entry name" value="DMP19_C"/>
</dbReference>
<gene>
    <name evidence="2" type="ORF">KK060_24845</name>
</gene>
<keyword evidence="3" id="KW-1185">Reference proteome</keyword>
<organism evidence="2 3">
    <name type="scientific">Chryseosolibacter indicus</name>
    <dbReference type="NCBI Taxonomy" id="2782351"/>
    <lineage>
        <taxon>Bacteria</taxon>
        <taxon>Pseudomonadati</taxon>
        <taxon>Bacteroidota</taxon>
        <taxon>Cytophagia</taxon>
        <taxon>Cytophagales</taxon>
        <taxon>Chryseotaleaceae</taxon>
        <taxon>Chryseosolibacter</taxon>
    </lineage>
</organism>
<proteinExistence type="predicted"/>
<feature type="non-terminal residue" evidence="2">
    <location>
        <position position="106"/>
    </location>
</feature>
<reference evidence="2 3" key="1">
    <citation type="submission" date="2021-05" db="EMBL/GenBank/DDBJ databases">
        <title>A Polyphasic approach of four new species of the genus Ohtaekwangia: Ohtaekwangia histidinii sp. nov., Ohtaekwangia cretensis sp. nov., Ohtaekwangia indiensis sp. nov., Ohtaekwangia reichenbachii sp. nov. from diverse environment.</title>
        <authorList>
            <person name="Octaviana S."/>
        </authorList>
    </citation>
    <scope>NUCLEOTIDE SEQUENCE [LARGE SCALE GENOMIC DNA]</scope>
    <source>
        <strain evidence="2 3">PWU20</strain>
    </source>
</reference>
<evidence type="ECO:0000313" key="3">
    <source>
        <dbReference type="Proteomes" id="UP000772618"/>
    </source>
</evidence>
<dbReference type="EMBL" id="JAHESD010000136">
    <property type="protein sequence ID" value="MBT1706525.1"/>
    <property type="molecule type" value="Genomic_DNA"/>
</dbReference>
<evidence type="ECO:0000259" key="1">
    <source>
        <dbReference type="Pfam" id="PF14300"/>
    </source>
</evidence>
<comment type="caution">
    <text evidence="2">The sequence shown here is derived from an EMBL/GenBank/DDBJ whole genome shotgun (WGS) entry which is preliminary data.</text>
</comment>
<sequence length="106" mass="12457">MTRKHVKIDDKVMETRDPMKVIDPLWWTVSIYDSKEQYEKDLQPFSFHQRAVFALMWYMAEVNNGGHSQFYSNSTGIVWEDAMDGFELIGLMEGKEIIEESAKRFG</sequence>
<dbReference type="Gene3D" id="1.20.1420.60">
    <property type="match status" value="1"/>
</dbReference>
<name>A0ABS5VYN3_9BACT</name>
<accession>A0ABS5VYN3</accession>